<keyword evidence="7" id="KW-0406">Ion transport</keyword>
<dbReference type="InterPro" id="IPR046806">
    <property type="entry name" value="MrpA_C/MbhE"/>
</dbReference>
<evidence type="ECO:0000256" key="5">
    <source>
        <dbReference type="ARBA" id="ARBA00022692"/>
    </source>
</evidence>
<feature type="domain" description="MrpA C-terminal/MbhD" evidence="15">
    <location>
        <begin position="614"/>
        <end position="679"/>
    </location>
</feature>
<evidence type="ECO:0000256" key="1">
    <source>
        <dbReference type="ARBA" id="ARBA00004651"/>
    </source>
</evidence>
<evidence type="ECO:0000256" key="7">
    <source>
        <dbReference type="ARBA" id="ARBA00023065"/>
    </source>
</evidence>
<dbReference type="Pfam" id="PF00361">
    <property type="entry name" value="Proton_antipo_M"/>
    <property type="match status" value="1"/>
</dbReference>
<feature type="transmembrane region" description="Helical" evidence="11">
    <location>
        <begin position="608"/>
        <end position="626"/>
    </location>
</feature>
<keyword evidence="2" id="KW-0813">Transport</keyword>
<dbReference type="RefSeq" id="WP_014161931.1">
    <property type="nucleotide sequence ID" value="NC_016147.2"/>
</dbReference>
<feature type="transmembrane region" description="Helical" evidence="11">
    <location>
        <begin position="324"/>
        <end position="348"/>
    </location>
</feature>
<evidence type="ECO:0000256" key="6">
    <source>
        <dbReference type="ARBA" id="ARBA00022989"/>
    </source>
</evidence>
<dbReference type="InterPro" id="IPR050616">
    <property type="entry name" value="CPA3_Na-H_Antiporter_A"/>
</dbReference>
<feature type="transmembrane region" description="Helical" evidence="11">
    <location>
        <begin position="749"/>
        <end position="767"/>
    </location>
</feature>
<feature type="domain" description="NADH:quinone oxidoreductase/Mrp antiporter transmembrane" evidence="12">
    <location>
        <begin position="128"/>
        <end position="411"/>
    </location>
</feature>
<feature type="transmembrane region" description="Helical" evidence="11">
    <location>
        <begin position="300"/>
        <end position="318"/>
    </location>
</feature>
<dbReference type="Pfam" id="PF13244">
    <property type="entry name" value="MbhD"/>
    <property type="match status" value="1"/>
</dbReference>
<dbReference type="STRING" id="1045855.DSC_15575"/>
<evidence type="ECO:0000256" key="2">
    <source>
        <dbReference type="ARBA" id="ARBA00022448"/>
    </source>
</evidence>
<feature type="transmembrane region" description="Helical" evidence="11">
    <location>
        <begin position="461"/>
        <end position="488"/>
    </location>
</feature>
<protein>
    <submittedName>
        <fullName evidence="17">Monovalent cation/H+ antiporter subunit A</fullName>
    </submittedName>
</protein>
<evidence type="ECO:0000259" key="12">
    <source>
        <dbReference type="Pfam" id="PF00361"/>
    </source>
</evidence>
<feature type="transmembrane region" description="Helical" evidence="11">
    <location>
        <begin position="369"/>
        <end position="391"/>
    </location>
</feature>
<dbReference type="InterPro" id="IPR025383">
    <property type="entry name" value="MrpA_C/MbhD"/>
</dbReference>
<feature type="transmembrane region" description="Helical" evidence="11">
    <location>
        <begin position="110"/>
        <end position="127"/>
    </location>
</feature>
<dbReference type="eggNOG" id="COG1009">
    <property type="taxonomic scope" value="Bacteria"/>
</dbReference>
<feature type="transmembrane region" description="Helical" evidence="11">
    <location>
        <begin position="631"/>
        <end position="650"/>
    </location>
</feature>
<feature type="transmembrane region" description="Helical" evidence="11">
    <location>
        <begin position="894"/>
        <end position="919"/>
    </location>
</feature>
<evidence type="ECO:0000259" key="13">
    <source>
        <dbReference type="Pfam" id="PF00662"/>
    </source>
</evidence>
<comment type="subcellular location">
    <subcellularLocation>
        <location evidence="1">Cell membrane</location>
        <topology evidence="1">Multi-pass membrane protein</topology>
    </subcellularLocation>
    <subcellularLocation>
        <location evidence="9">Membrane</location>
        <topology evidence="9">Multi-pass membrane protein</topology>
    </subcellularLocation>
</comment>
<name>G7UWR2_PSEUP</name>
<keyword evidence="3" id="KW-0050">Antiport</keyword>
<feature type="transmembrane region" description="Helical" evidence="11">
    <location>
        <begin position="854"/>
        <end position="874"/>
    </location>
</feature>
<evidence type="ECO:0000256" key="11">
    <source>
        <dbReference type="SAM" id="Phobius"/>
    </source>
</evidence>
<dbReference type="GO" id="GO:0015297">
    <property type="term" value="F:antiporter activity"/>
    <property type="evidence" value="ECO:0007669"/>
    <property type="project" value="UniProtKB-KW"/>
</dbReference>
<feature type="transmembrane region" description="Helical" evidence="11">
    <location>
        <begin position="271"/>
        <end position="293"/>
    </location>
</feature>
<evidence type="ECO:0000256" key="8">
    <source>
        <dbReference type="ARBA" id="ARBA00023136"/>
    </source>
</evidence>
<keyword evidence="6 11" id="KW-1133">Transmembrane helix</keyword>
<evidence type="ECO:0000259" key="16">
    <source>
        <dbReference type="Pfam" id="PF20501"/>
    </source>
</evidence>
<dbReference type="Pfam" id="PF00662">
    <property type="entry name" value="Proton_antipo_N"/>
    <property type="match status" value="1"/>
</dbReference>
<evidence type="ECO:0000313" key="17">
    <source>
        <dbReference type="EMBL" id="AER57759.1"/>
    </source>
</evidence>
<feature type="region of interest" description="Disordered" evidence="10">
    <location>
        <begin position="926"/>
        <end position="946"/>
    </location>
</feature>
<dbReference type="Pfam" id="PF20501">
    <property type="entry name" value="MbhE"/>
    <property type="match status" value="1"/>
</dbReference>
<dbReference type="InterPro" id="IPR001750">
    <property type="entry name" value="ND/Mrp_TM"/>
</dbReference>
<keyword evidence="4" id="KW-1003">Cell membrane</keyword>
<dbReference type="OrthoDB" id="9811798at2"/>
<feature type="transmembrane region" description="Helical" evidence="11">
    <location>
        <begin position="788"/>
        <end position="808"/>
    </location>
</feature>
<dbReference type="eggNOG" id="COG2111">
    <property type="taxonomic scope" value="Bacteria"/>
</dbReference>
<dbReference type="HOGENOM" id="CLU_007100_2_0_6"/>
<dbReference type="AlphaFoldDB" id="G7UWR2"/>
<evidence type="ECO:0000256" key="9">
    <source>
        <dbReference type="RuleBase" id="RU000320"/>
    </source>
</evidence>
<keyword evidence="5 9" id="KW-0812">Transmembrane</keyword>
<dbReference type="GO" id="GO:0006811">
    <property type="term" value="P:monoatomic ion transport"/>
    <property type="evidence" value="ECO:0007669"/>
    <property type="project" value="UniProtKB-KW"/>
</dbReference>
<feature type="transmembrane region" description="Helical" evidence="11">
    <location>
        <begin position="79"/>
        <end position="98"/>
    </location>
</feature>
<evidence type="ECO:0000259" key="14">
    <source>
        <dbReference type="Pfam" id="PF04039"/>
    </source>
</evidence>
<sequence>MPQTLDLLLALPFVMAAAVAAAHRLPRTVIAWIAALAPLLGLVLLGAMTPAILDGQVLHSRHLWLPRIGLEFTLRLDGFAWMFAMLVLAIGALVIMYARYYLSRNDSLPRLLAFLLLFMGAMLGVVISGNLLLLSVFWELTSLTSFLLIGFWSHRQDAREGARMALVITGGGGLALLGGVLLIGRIVGSYDLDAVLAAGDALRASPLYPWALSLVLGGIFTKSAQFPLHFWLPQAMAAPTPVSAYLHSATMVKAGVFLLARLHPALAGTDLFFYTVCTIGALTLLVGAWNAIFEHDLKGLLAYSTISHLGLITMLFGLGTPMAVVAGVFHILNHAIFKCSLFMAAGIIDHETGTRDIRKLGGLRRLMPFTSALAIIASLSMAGIPLLNGFLSKEMFFAAAIETDAPLPMRIFTGITALLAGVLGVAYSLRFVYESFFGDGPRGLDTLPHEPPRWMKIPVEVLVVLCVAVGIVPALTVAPFLHAGAGAILGSAMPDYSLAVWHGLNWPLAMSIAGILGGVLLYFGLARLLNLHAVVTRAIGRDLFTYNLELLFVAGSRITRALANGSLQRTLLWLVLSALLVMALPLLLDPGTALAWNGGWRTPMQWPGWVLWLLMLVPALTALRLYRHRLLAVACIGGTGLAVSLSFVFLSAPDLALTQLMVEMVTLVLLLLAMNYLPERSPRETGLPRRLRDGAIALVAGSVVGALAWAMMLRPHDTIAVEMLQRSLPQAWGHNVVNVILVDFRGFDTFGEITVFAIAGLVVHALLRRARMAPERHFDGPPVDLSMPANLMQVLAPMVAATSIYLYLRGHNAPGGGFIAGLVLAVPLLIQYVLQGARSVESRLGFDFIRTIGIGVVLALASGAASMLFGAPFLTSGHLQLQLPLIGELELPSAMAFDTGVYLVVFGAAMLMLSMMGTIKGSRTRKTQRGVVDSSGRSAFTGEEPV</sequence>
<dbReference type="Pfam" id="PF04039">
    <property type="entry name" value="MnhB"/>
    <property type="match status" value="1"/>
</dbReference>
<keyword evidence="8 11" id="KW-0472">Membrane</keyword>
<dbReference type="EMBL" id="CP003093">
    <property type="protein sequence ID" value="AER57759.1"/>
    <property type="molecule type" value="Genomic_DNA"/>
</dbReference>
<dbReference type="PANTHER" id="PTHR43373:SF1">
    <property type="entry name" value="NA(+)_H(+) ANTIPORTER SUBUNIT A"/>
    <property type="match status" value="1"/>
</dbReference>
<keyword evidence="18" id="KW-1185">Reference proteome</keyword>
<organism evidence="17 18">
    <name type="scientific">Pseudoxanthomonas spadix (strain BD-a59)</name>
    <dbReference type="NCBI Taxonomy" id="1045855"/>
    <lineage>
        <taxon>Bacteria</taxon>
        <taxon>Pseudomonadati</taxon>
        <taxon>Pseudomonadota</taxon>
        <taxon>Gammaproteobacteria</taxon>
        <taxon>Lysobacterales</taxon>
        <taxon>Lysobacteraceae</taxon>
        <taxon>Pseudoxanthomonas</taxon>
    </lineage>
</organism>
<feature type="transmembrane region" description="Helical" evidence="11">
    <location>
        <begin position="656"/>
        <end position="674"/>
    </location>
</feature>
<feature type="transmembrane region" description="Helical" evidence="11">
    <location>
        <begin position="695"/>
        <end position="713"/>
    </location>
</feature>
<feature type="transmembrane region" description="Helical" evidence="11">
    <location>
        <begin position="411"/>
        <end position="433"/>
    </location>
</feature>
<feature type="transmembrane region" description="Helical" evidence="11">
    <location>
        <begin position="133"/>
        <end position="152"/>
    </location>
</feature>
<proteinExistence type="predicted"/>
<feature type="transmembrane region" description="Helical" evidence="11">
    <location>
        <begin position="814"/>
        <end position="834"/>
    </location>
</feature>
<feature type="transmembrane region" description="Helical" evidence="11">
    <location>
        <begin position="164"/>
        <end position="187"/>
    </location>
</feature>
<feature type="domain" description="Na+/H+ antiporter MnhB subunit-related protein" evidence="14">
    <location>
        <begin position="790"/>
        <end position="910"/>
    </location>
</feature>
<feature type="transmembrane region" description="Helical" evidence="11">
    <location>
        <begin position="29"/>
        <end position="53"/>
    </location>
</feature>
<evidence type="ECO:0000313" key="18">
    <source>
        <dbReference type="Proteomes" id="UP000005870"/>
    </source>
</evidence>
<feature type="domain" description="MrpA C-terminal/MbhE" evidence="16">
    <location>
        <begin position="689"/>
        <end position="775"/>
    </location>
</feature>
<dbReference type="NCBIfam" id="NF009288">
    <property type="entry name" value="PRK12648.1"/>
    <property type="match status" value="1"/>
</dbReference>
<dbReference type="KEGG" id="psd:DSC_15575"/>
<dbReference type="InterPro" id="IPR007182">
    <property type="entry name" value="MnhB"/>
</dbReference>
<dbReference type="Proteomes" id="UP000005870">
    <property type="component" value="Chromosome"/>
</dbReference>
<feature type="domain" description="NADH-Ubiquinone oxidoreductase (complex I) chain 5 N-terminal" evidence="13">
    <location>
        <begin position="69"/>
        <end position="110"/>
    </location>
</feature>
<evidence type="ECO:0000259" key="15">
    <source>
        <dbReference type="Pfam" id="PF13244"/>
    </source>
</evidence>
<reference evidence="17 18" key="1">
    <citation type="journal article" date="2012" name="J. Bacteriol.">
        <title>Complete Genome Sequence of the BTEX-Degrading Bacterium Pseudoxanthomonas spadix BD-a59.</title>
        <authorList>
            <person name="Lee S.H."/>
            <person name="Jin H.M."/>
            <person name="Lee H.J."/>
            <person name="Kim J.M."/>
            <person name="Jeon C.O."/>
        </authorList>
    </citation>
    <scope>NUCLEOTIDE SEQUENCE [LARGE SCALE GENOMIC DNA]</scope>
    <source>
        <strain evidence="17 18">BD-a59</strain>
    </source>
</reference>
<gene>
    <name evidence="17" type="ordered locus">DSC_15575</name>
</gene>
<evidence type="ECO:0000256" key="3">
    <source>
        <dbReference type="ARBA" id="ARBA00022449"/>
    </source>
</evidence>
<evidence type="ECO:0000256" key="4">
    <source>
        <dbReference type="ARBA" id="ARBA00022475"/>
    </source>
</evidence>
<feature type="transmembrane region" description="Helical" evidence="11">
    <location>
        <begin position="6"/>
        <end position="22"/>
    </location>
</feature>
<dbReference type="PRINTS" id="PR01434">
    <property type="entry name" value="NADHDHGNASE5"/>
</dbReference>
<accession>G7UWR2</accession>
<evidence type="ECO:0000256" key="10">
    <source>
        <dbReference type="SAM" id="MobiDB-lite"/>
    </source>
</evidence>
<dbReference type="PANTHER" id="PTHR43373">
    <property type="entry name" value="NA(+)/H(+) ANTIPORTER SUBUNIT"/>
    <property type="match status" value="1"/>
</dbReference>
<dbReference type="GO" id="GO:0005886">
    <property type="term" value="C:plasma membrane"/>
    <property type="evidence" value="ECO:0007669"/>
    <property type="project" value="UniProtKB-SubCell"/>
</dbReference>
<dbReference type="InterPro" id="IPR001516">
    <property type="entry name" value="Proton_antipo_N"/>
</dbReference>
<feature type="transmembrane region" description="Helical" evidence="11">
    <location>
        <begin position="508"/>
        <end position="529"/>
    </location>
</feature>
<feature type="transmembrane region" description="Helical" evidence="11">
    <location>
        <begin position="570"/>
        <end position="588"/>
    </location>
</feature>